<evidence type="ECO:0000313" key="2">
    <source>
        <dbReference type="Proteomes" id="UP000660680"/>
    </source>
</evidence>
<organism evidence="1 2">
    <name type="scientific">Actinokineospora fastidiosa</name>
    <dbReference type="NCBI Taxonomy" id="1816"/>
    <lineage>
        <taxon>Bacteria</taxon>
        <taxon>Bacillati</taxon>
        <taxon>Actinomycetota</taxon>
        <taxon>Actinomycetes</taxon>
        <taxon>Pseudonocardiales</taxon>
        <taxon>Pseudonocardiaceae</taxon>
        <taxon>Actinokineospora</taxon>
    </lineage>
</organism>
<dbReference type="AlphaFoldDB" id="A0A918LGI5"/>
<gene>
    <name evidence="1" type="ORF">GCM10010171_44070</name>
</gene>
<comment type="caution">
    <text evidence="1">The sequence shown here is derived from an EMBL/GenBank/DDBJ whole genome shotgun (WGS) entry which is preliminary data.</text>
</comment>
<proteinExistence type="predicted"/>
<sequence>MVWLWEVGDPISPTDFDEGTPGHARVGVEGLGAPCPNCGYDDDLGYDIVIESDAISSVTLTSGEIDYLAQRNAYWILLPGEQGSP</sequence>
<accession>A0A918LGI5</accession>
<dbReference type="Proteomes" id="UP000660680">
    <property type="component" value="Unassembled WGS sequence"/>
</dbReference>
<name>A0A918LGI5_9PSEU</name>
<dbReference type="EMBL" id="BMRB01000003">
    <property type="protein sequence ID" value="GGS44080.1"/>
    <property type="molecule type" value="Genomic_DNA"/>
</dbReference>
<protein>
    <submittedName>
        <fullName evidence="1">Uncharacterized protein</fullName>
    </submittedName>
</protein>
<keyword evidence="2" id="KW-1185">Reference proteome</keyword>
<reference evidence="1" key="1">
    <citation type="journal article" date="2014" name="Int. J. Syst. Evol. Microbiol.">
        <title>Complete genome sequence of Corynebacterium casei LMG S-19264T (=DSM 44701T), isolated from a smear-ripened cheese.</title>
        <authorList>
            <consortium name="US DOE Joint Genome Institute (JGI-PGF)"/>
            <person name="Walter F."/>
            <person name="Albersmeier A."/>
            <person name="Kalinowski J."/>
            <person name="Ruckert C."/>
        </authorList>
    </citation>
    <scope>NUCLEOTIDE SEQUENCE</scope>
    <source>
        <strain evidence="1">JCM 3276</strain>
    </source>
</reference>
<evidence type="ECO:0000313" key="1">
    <source>
        <dbReference type="EMBL" id="GGS44080.1"/>
    </source>
</evidence>
<reference evidence="1" key="2">
    <citation type="submission" date="2020-09" db="EMBL/GenBank/DDBJ databases">
        <authorList>
            <person name="Sun Q."/>
            <person name="Ohkuma M."/>
        </authorList>
    </citation>
    <scope>NUCLEOTIDE SEQUENCE</scope>
    <source>
        <strain evidence="1">JCM 3276</strain>
    </source>
</reference>